<keyword evidence="3 12" id="KW-0813">Transport</keyword>
<evidence type="ECO:0000256" key="9">
    <source>
        <dbReference type="ARBA" id="ARBA00022989"/>
    </source>
</evidence>
<keyword evidence="11 12" id="KW-0472">Membrane</keyword>
<dbReference type="PANTHER" id="PTHR30365">
    <property type="entry name" value="CYTOCHROME D UBIQUINOL OXIDASE"/>
    <property type="match status" value="1"/>
</dbReference>
<comment type="subcellular location">
    <subcellularLocation>
        <location evidence="12">Cell inner membrane</location>
    </subcellularLocation>
    <subcellularLocation>
        <location evidence="1">Cell membrane</location>
        <topology evidence="1">Multi-pass membrane protein</topology>
    </subcellularLocation>
</comment>
<keyword evidence="5 12" id="KW-0349">Heme</keyword>
<feature type="transmembrane region" description="Helical" evidence="12">
    <location>
        <begin position="97"/>
        <end position="120"/>
    </location>
</feature>
<keyword evidence="6 12" id="KW-0812">Transmembrane</keyword>
<dbReference type="RefSeq" id="WP_055781753.1">
    <property type="nucleotide sequence ID" value="NZ_CBCSCF010000022.1"/>
</dbReference>
<comment type="similarity">
    <text evidence="2 12">Belongs to the cytochrome ubiquinol oxidase subunit 1 family.</text>
</comment>
<dbReference type="GO" id="GO:0020037">
    <property type="term" value="F:heme binding"/>
    <property type="evidence" value="ECO:0007669"/>
    <property type="project" value="TreeGrafter"/>
</dbReference>
<evidence type="ECO:0000256" key="13">
    <source>
        <dbReference type="SAM" id="MobiDB-lite"/>
    </source>
</evidence>
<evidence type="ECO:0000256" key="11">
    <source>
        <dbReference type="ARBA" id="ARBA00023136"/>
    </source>
</evidence>
<dbReference type="GO" id="GO:0019646">
    <property type="term" value="P:aerobic electron transport chain"/>
    <property type="evidence" value="ECO:0007669"/>
    <property type="project" value="InterPro"/>
</dbReference>
<dbReference type="Proteomes" id="UP000705283">
    <property type="component" value="Unassembled WGS sequence"/>
</dbReference>
<reference evidence="15 16" key="2">
    <citation type="journal article" date="2017" name="Int. J. Syst. Evol. Microbiol.">
        <title>Rouxiella badensis sp. nov. and Rouxiella silvae sp. nov. isolated from peat bog soil in Germany and emendation of the genus description.</title>
        <authorList>
            <person name="Le Fleche-Mateos A."/>
            <person name="Kugler J.H."/>
            <person name="Hansen S.H."/>
            <person name="Syldatk C."/>
            <person name="Hausmann R."/>
            <person name="Lomprez F."/>
            <person name="Vandenbogaert M."/>
            <person name="Manuguerra J.C."/>
            <person name="Grimont P.A."/>
        </authorList>
    </citation>
    <scope>NUCLEOTIDE SEQUENCE [LARGE SCALE GENOMIC DNA]</scope>
    <source>
        <strain evidence="15 16">213</strain>
    </source>
</reference>
<gene>
    <name evidence="15" type="ORF">BS639_19135</name>
    <name evidence="14" type="ORF">ITX54_09050</name>
</gene>
<feature type="transmembrane region" description="Helical" evidence="12">
    <location>
        <begin position="54"/>
        <end position="77"/>
    </location>
</feature>
<sequence length="471" mass="52296">MFGLTALDLARTQFAFTVSFHIIFPAITIGLASFLAVLEGLWLKTKQDAYRDLYHFWSKVFAVNFGMGVVSGLVMAYQFGTNWSGFSDFAGAITGPLLTYEVLTAFFLEAGFLGVMLFGWNRVGPGLHFFSTCMVALGTIFSTFWILASNSWMHTPQGYSIVNGLIVPVDWLKVIFNPSFPFRLMHMSVAAFLASAFFVASAAAYHLLRGNNTAATRKMFSMAMWMALIVSPIQAFLGDAHGLNTLKYEPAKIAAIEGHWENLDNKPTPLVLVGWPDMDAEETKYKIEIPDLGSLILTHSLTKQIPALKSFPKEDRPDSTVVFWSFRIMAGLGMLMILSGFVGLWLRRRGTMYENKNFLRFMLLMGPSGLIALLAGWFTTEVGRQPWVVYGLLRTKDAVSAHGVVHMSITLIAFIVIYCSVFGVGYAYMMRLIKKGPQAHEGETHEHGGPGQTRTPSRPLSAVDEKLDSRS</sequence>
<evidence type="ECO:0000313" key="16">
    <source>
        <dbReference type="Proteomes" id="UP000192722"/>
    </source>
</evidence>
<reference evidence="15" key="1">
    <citation type="submission" date="2016-12" db="EMBL/GenBank/DDBJ databases">
        <authorList>
            <person name="Le Fleche-Mateos A."/>
        </authorList>
    </citation>
    <scope>NUCLEOTIDE SEQUENCE</scope>
    <source>
        <strain evidence="15">213</strain>
    </source>
</reference>
<keyword evidence="16" id="KW-1185">Reference proteome</keyword>
<feature type="transmembrane region" description="Helical" evidence="12">
    <location>
        <begin position="321"/>
        <end position="346"/>
    </location>
</feature>
<dbReference type="EMBL" id="JADMKS010000003">
    <property type="protein sequence ID" value="MBF6636797.1"/>
    <property type="molecule type" value="Genomic_DNA"/>
</dbReference>
<dbReference type="AlphaFoldDB" id="A0AA40X272"/>
<dbReference type="InterPro" id="IPR002585">
    <property type="entry name" value="Cyt-d_ubiquinol_oxidase_su_1"/>
</dbReference>
<evidence type="ECO:0000256" key="6">
    <source>
        <dbReference type="ARBA" id="ARBA00022692"/>
    </source>
</evidence>
<dbReference type="GO" id="GO:0046872">
    <property type="term" value="F:metal ion binding"/>
    <property type="evidence" value="ECO:0007669"/>
    <property type="project" value="UniProtKB-UniRule"/>
</dbReference>
<dbReference type="EMBL" id="MRWD01000053">
    <property type="protein sequence ID" value="ORJ19629.1"/>
    <property type="molecule type" value="Genomic_DNA"/>
</dbReference>
<evidence type="ECO:0000256" key="10">
    <source>
        <dbReference type="ARBA" id="ARBA00023004"/>
    </source>
</evidence>
<feature type="transmembrane region" description="Helical" evidence="12">
    <location>
        <begin position="127"/>
        <end position="148"/>
    </location>
</feature>
<feature type="transmembrane region" description="Helical" evidence="12">
    <location>
        <begin position="358"/>
        <end position="379"/>
    </location>
</feature>
<reference evidence="14" key="4">
    <citation type="submission" date="2022-09" db="EMBL/GenBank/DDBJ databases">
        <title>Rouxiella aceris sp. nov., isolated from tree sap and emended description of the genus Rhouxiella.</title>
        <authorList>
            <person name="Kim I.S."/>
        </authorList>
    </citation>
    <scope>NUCLEOTIDE SEQUENCE</scope>
    <source>
        <strain evidence="14">SAP-2</strain>
    </source>
</reference>
<evidence type="ECO:0000256" key="2">
    <source>
        <dbReference type="ARBA" id="ARBA00009819"/>
    </source>
</evidence>
<evidence type="ECO:0000256" key="8">
    <source>
        <dbReference type="ARBA" id="ARBA00022982"/>
    </source>
</evidence>
<keyword evidence="10 12" id="KW-0408">Iron</keyword>
<dbReference type="PANTHER" id="PTHR30365:SF14">
    <property type="entry name" value="CYTOCHROME BD MENAQUINOL OXIDASE SUBUNIT I-RELATED"/>
    <property type="match status" value="1"/>
</dbReference>
<evidence type="ECO:0000256" key="1">
    <source>
        <dbReference type="ARBA" id="ARBA00004651"/>
    </source>
</evidence>
<feature type="transmembrane region" description="Helical" evidence="12">
    <location>
        <begin position="399"/>
        <end position="428"/>
    </location>
</feature>
<feature type="region of interest" description="Disordered" evidence="13">
    <location>
        <begin position="439"/>
        <end position="471"/>
    </location>
</feature>
<protein>
    <submittedName>
        <fullName evidence="14">Cytochrome ubiquinol oxidase subunit I</fullName>
    </submittedName>
</protein>
<keyword evidence="9 12" id="KW-1133">Transmembrane helix</keyword>
<proteinExistence type="inferred from homology"/>
<evidence type="ECO:0000313" key="15">
    <source>
        <dbReference type="EMBL" id="ORJ19629.1"/>
    </source>
</evidence>
<dbReference type="PIRSF" id="PIRSF006446">
    <property type="entry name" value="Cyt_quinol_oxidase_1"/>
    <property type="match status" value="1"/>
</dbReference>
<dbReference type="GO" id="GO:0005886">
    <property type="term" value="C:plasma membrane"/>
    <property type="evidence" value="ECO:0007669"/>
    <property type="project" value="UniProtKB-SubCell"/>
</dbReference>
<comment type="caution">
    <text evidence="14">The sequence shown here is derived from an EMBL/GenBank/DDBJ whole genome shotgun (WGS) entry which is preliminary data.</text>
</comment>
<dbReference type="Proteomes" id="UP000192722">
    <property type="component" value="Unassembled WGS sequence"/>
</dbReference>
<feature type="compositionally biased region" description="Basic and acidic residues" evidence="13">
    <location>
        <begin position="439"/>
        <end position="448"/>
    </location>
</feature>
<evidence type="ECO:0000313" key="17">
    <source>
        <dbReference type="Proteomes" id="UP000705283"/>
    </source>
</evidence>
<evidence type="ECO:0000256" key="12">
    <source>
        <dbReference type="PIRNR" id="PIRNR006446"/>
    </source>
</evidence>
<evidence type="ECO:0000256" key="3">
    <source>
        <dbReference type="ARBA" id="ARBA00022448"/>
    </source>
</evidence>
<name>A0AA40X272_9GAMM</name>
<dbReference type="GO" id="GO:0009055">
    <property type="term" value="F:electron transfer activity"/>
    <property type="evidence" value="ECO:0007669"/>
    <property type="project" value="UniProtKB-UniRule"/>
</dbReference>
<organism evidence="14 17">
    <name type="scientific">Rouxiella silvae</name>
    <dbReference type="NCBI Taxonomy" id="1646373"/>
    <lineage>
        <taxon>Bacteria</taxon>
        <taxon>Pseudomonadati</taxon>
        <taxon>Pseudomonadota</taxon>
        <taxon>Gammaproteobacteria</taxon>
        <taxon>Enterobacterales</taxon>
        <taxon>Yersiniaceae</taxon>
        <taxon>Rouxiella</taxon>
    </lineage>
</organism>
<evidence type="ECO:0000313" key="14">
    <source>
        <dbReference type="EMBL" id="MBF6636797.1"/>
    </source>
</evidence>
<accession>A0AA40X272</accession>
<keyword evidence="8 12" id="KW-0249">Electron transport</keyword>
<dbReference type="GO" id="GO:0016682">
    <property type="term" value="F:oxidoreductase activity, acting on diphenols and related substances as donors, oxygen as acceptor"/>
    <property type="evidence" value="ECO:0007669"/>
    <property type="project" value="TreeGrafter"/>
</dbReference>
<dbReference type="GO" id="GO:0070069">
    <property type="term" value="C:cytochrome complex"/>
    <property type="evidence" value="ECO:0007669"/>
    <property type="project" value="UniProtKB-UniRule"/>
</dbReference>
<feature type="transmembrane region" description="Helical" evidence="12">
    <location>
        <begin position="184"/>
        <end position="208"/>
    </location>
</feature>
<evidence type="ECO:0000256" key="7">
    <source>
        <dbReference type="ARBA" id="ARBA00022723"/>
    </source>
</evidence>
<keyword evidence="7 12" id="KW-0479">Metal-binding</keyword>
<feature type="transmembrane region" description="Helical" evidence="12">
    <location>
        <begin position="220"/>
        <end position="237"/>
    </location>
</feature>
<reference evidence="14" key="3">
    <citation type="submission" date="2020-11" db="EMBL/GenBank/DDBJ databases">
        <authorList>
            <person name="Lee S.D."/>
        </authorList>
    </citation>
    <scope>NUCLEOTIDE SEQUENCE</scope>
    <source>
        <strain evidence="14">SAP-2</strain>
    </source>
</reference>
<feature type="transmembrane region" description="Helical" evidence="12">
    <location>
        <begin position="20"/>
        <end position="42"/>
    </location>
</feature>
<dbReference type="Pfam" id="PF01654">
    <property type="entry name" value="Cyt_bd_oxida_I"/>
    <property type="match status" value="1"/>
</dbReference>
<keyword evidence="4 12" id="KW-1003">Cell membrane</keyword>
<evidence type="ECO:0000256" key="5">
    <source>
        <dbReference type="ARBA" id="ARBA00022617"/>
    </source>
</evidence>
<evidence type="ECO:0000256" key="4">
    <source>
        <dbReference type="ARBA" id="ARBA00022475"/>
    </source>
</evidence>